<keyword evidence="1" id="KW-1133">Transmembrane helix</keyword>
<keyword evidence="1" id="KW-0472">Membrane</keyword>
<evidence type="ECO:0000256" key="1">
    <source>
        <dbReference type="SAM" id="Phobius"/>
    </source>
</evidence>
<dbReference type="EMBL" id="FOWZ01000004">
    <property type="protein sequence ID" value="SFP32047.1"/>
    <property type="molecule type" value="Genomic_DNA"/>
</dbReference>
<dbReference type="STRING" id="604088.SAMN04488060_2336"/>
<dbReference type="Proteomes" id="UP000199331">
    <property type="component" value="Unassembled WGS sequence"/>
</dbReference>
<keyword evidence="1" id="KW-0812">Transmembrane</keyword>
<evidence type="ECO:0000313" key="3">
    <source>
        <dbReference type="Proteomes" id="UP000199331"/>
    </source>
</evidence>
<dbReference type="AlphaFoldDB" id="A0A1I5PDQ2"/>
<organism evidence="2 3">
    <name type="scientific">Qipengyuania nanhaisediminis</name>
    <dbReference type="NCBI Taxonomy" id="604088"/>
    <lineage>
        <taxon>Bacteria</taxon>
        <taxon>Pseudomonadati</taxon>
        <taxon>Pseudomonadota</taxon>
        <taxon>Alphaproteobacteria</taxon>
        <taxon>Sphingomonadales</taxon>
        <taxon>Erythrobacteraceae</taxon>
        <taxon>Qipengyuania</taxon>
    </lineage>
</organism>
<name>A0A1I5PDQ2_9SPHN</name>
<protein>
    <recommendedName>
        <fullName evidence="4">Phage shock protein B</fullName>
    </recommendedName>
</protein>
<evidence type="ECO:0008006" key="4">
    <source>
        <dbReference type="Google" id="ProtNLM"/>
    </source>
</evidence>
<dbReference type="OrthoDB" id="7428745at2"/>
<dbReference type="RefSeq" id="WP_090481830.1">
    <property type="nucleotide sequence ID" value="NZ_FOWZ01000004.1"/>
</dbReference>
<reference evidence="3" key="1">
    <citation type="submission" date="2016-10" db="EMBL/GenBank/DDBJ databases">
        <authorList>
            <person name="Varghese N."/>
            <person name="Submissions S."/>
        </authorList>
    </citation>
    <scope>NUCLEOTIDE SEQUENCE [LARGE SCALE GENOMIC DNA]</scope>
    <source>
        <strain evidence="3">CGMCC 1.7715</strain>
    </source>
</reference>
<proteinExistence type="predicted"/>
<sequence>MDPNLFLIFGFVLIAALLAMTTGILIHRRQVEHEERRAQLKVREAEAKAQEARYSNGDYSKIEERLRVLERIATDSNHALASQIDELRDLHAIEDRTPANEAAR</sequence>
<evidence type="ECO:0000313" key="2">
    <source>
        <dbReference type="EMBL" id="SFP32047.1"/>
    </source>
</evidence>
<feature type="transmembrane region" description="Helical" evidence="1">
    <location>
        <begin position="6"/>
        <end position="27"/>
    </location>
</feature>
<gene>
    <name evidence="2" type="ORF">SAMN04488060_2336</name>
</gene>
<keyword evidence="3" id="KW-1185">Reference proteome</keyword>
<accession>A0A1I5PDQ2</accession>